<gene>
    <name evidence="2" type="ORF">THIOM_000272</name>
</gene>
<dbReference type="Proteomes" id="UP000076962">
    <property type="component" value="Unassembled WGS sequence"/>
</dbReference>
<feature type="compositionally biased region" description="Basic and acidic residues" evidence="1">
    <location>
        <begin position="8"/>
        <end position="21"/>
    </location>
</feature>
<protein>
    <submittedName>
        <fullName evidence="2">Uncharacterized protein</fullName>
    </submittedName>
</protein>
<dbReference type="AlphaFoldDB" id="A0A176S734"/>
<evidence type="ECO:0000313" key="3">
    <source>
        <dbReference type="Proteomes" id="UP000076962"/>
    </source>
</evidence>
<proteinExistence type="predicted"/>
<keyword evidence="3" id="KW-1185">Reference proteome</keyword>
<accession>A0A176S734</accession>
<dbReference type="EMBL" id="LUTY01000117">
    <property type="protein sequence ID" value="OAD23883.1"/>
    <property type="molecule type" value="Genomic_DNA"/>
</dbReference>
<reference evidence="2 3" key="1">
    <citation type="submission" date="2016-05" db="EMBL/GenBank/DDBJ databases">
        <title>Single-cell genome of chain-forming Candidatus Thiomargarita nelsonii and comparison to other large sulfur-oxidizing bacteria.</title>
        <authorList>
            <person name="Winkel M."/>
            <person name="Salman V."/>
            <person name="Woyke T."/>
            <person name="Schulz-Vogt H."/>
            <person name="Richter M."/>
            <person name="Flood B."/>
            <person name="Bailey J."/>
            <person name="Amann R."/>
            <person name="Mussmann M."/>
        </authorList>
    </citation>
    <scope>NUCLEOTIDE SEQUENCE [LARGE SCALE GENOMIC DNA]</scope>
    <source>
        <strain evidence="2 3">THI036</strain>
    </source>
</reference>
<sequence>MAATFIPKNEKKHNPESKSEKLTQTASNDTRKSPNICHFATNLAVPNKSSLIETAKAVATGSAFYV</sequence>
<evidence type="ECO:0000256" key="1">
    <source>
        <dbReference type="SAM" id="MobiDB-lite"/>
    </source>
</evidence>
<evidence type="ECO:0000313" key="2">
    <source>
        <dbReference type="EMBL" id="OAD23883.1"/>
    </source>
</evidence>
<organism evidence="2 3">
    <name type="scientific">Candidatus Thiomargarita nelsonii</name>
    <dbReference type="NCBI Taxonomy" id="1003181"/>
    <lineage>
        <taxon>Bacteria</taxon>
        <taxon>Pseudomonadati</taxon>
        <taxon>Pseudomonadota</taxon>
        <taxon>Gammaproteobacteria</taxon>
        <taxon>Thiotrichales</taxon>
        <taxon>Thiotrichaceae</taxon>
        <taxon>Thiomargarita</taxon>
    </lineage>
</organism>
<comment type="caution">
    <text evidence="2">The sequence shown here is derived from an EMBL/GenBank/DDBJ whole genome shotgun (WGS) entry which is preliminary data.</text>
</comment>
<name>A0A176S734_9GAMM</name>
<feature type="region of interest" description="Disordered" evidence="1">
    <location>
        <begin position="1"/>
        <end position="34"/>
    </location>
</feature>